<dbReference type="InterPro" id="IPR013744">
    <property type="entry name" value="SidJ"/>
</dbReference>
<comment type="caution">
    <text evidence="1">The sequence shown here is derived from an EMBL/GenBank/DDBJ whole genome shotgun (WGS) entry which is preliminary data.</text>
</comment>
<accession>A0A9D4Z0W4</accession>
<dbReference type="Pfam" id="PF08538">
    <property type="entry name" value="DUF1749"/>
    <property type="match status" value="1"/>
</dbReference>
<dbReference type="PANTHER" id="PTHR31591">
    <property type="entry name" value="UPF0613 PROTEIN PB24D3.06C"/>
    <property type="match status" value="1"/>
</dbReference>
<dbReference type="EMBL" id="SIDB01000002">
    <property type="protein sequence ID" value="KAI3436620.1"/>
    <property type="molecule type" value="Genomic_DNA"/>
</dbReference>
<keyword evidence="2" id="KW-1185">Reference proteome</keyword>
<name>A0A9D4Z0W4_CHLVU</name>
<organism evidence="1 2">
    <name type="scientific">Chlorella vulgaris</name>
    <name type="common">Green alga</name>
    <dbReference type="NCBI Taxonomy" id="3077"/>
    <lineage>
        <taxon>Eukaryota</taxon>
        <taxon>Viridiplantae</taxon>
        <taxon>Chlorophyta</taxon>
        <taxon>core chlorophytes</taxon>
        <taxon>Trebouxiophyceae</taxon>
        <taxon>Chlorellales</taxon>
        <taxon>Chlorellaceae</taxon>
        <taxon>Chlorella clade</taxon>
        <taxon>Chlorella</taxon>
    </lineage>
</organism>
<evidence type="ECO:0000313" key="1">
    <source>
        <dbReference type="EMBL" id="KAI3436620.1"/>
    </source>
</evidence>
<sequence length="278" mass="29644">MEGTLVRYGPSAANVAFISGRHTRHVVLVGGLTDGLLFAGYCRPLAARLIGAGWSLVQALLSSSHTGYGLSSLDQDAEELHLLAKHLKAESGSQALVIVGHSTGCQDAVRYSQRFRSSTDASPLRGVVLQAPVSDPEWLHTQAGTEERTAIAQRMVQEGRGEEVAFRLLDIDGAAMTARRWLSLSQPGGDEDFFSSILTEQQLADIFGAMHGLPALVLLSRDEEYVPPELNYPAVGRRLVAAMGPAARLHVVPGNHTLDGSEEEAAAVIADFIAALPS</sequence>
<dbReference type="AlphaFoldDB" id="A0A9D4Z0W4"/>
<dbReference type="SUPFAM" id="SSF53474">
    <property type="entry name" value="alpha/beta-Hydrolases"/>
    <property type="match status" value="1"/>
</dbReference>
<dbReference type="PANTHER" id="PTHR31591:SF1">
    <property type="entry name" value="UPF0613 PROTEIN PB24D3.06C"/>
    <property type="match status" value="1"/>
</dbReference>
<reference evidence="1" key="1">
    <citation type="journal article" date="2019" name="Plant J.">
        <title>Chlorella vulgaris genome assembly and annotation reveals the molecular basis for metabolic acclimation to high light conditions.</title>
        <authorList>
            <person name="Cecchin M."/>
            <person name="Marcolungo L."/>
            <person name="Rossato M."/>
            <person name="Girolomoni L."/>
            <person name="Cosentino E."/>
            <person name="Cuine S."/>
            <person name="Li-Beisson Y."/>
            <person name="Delledonne M."/>
            <person name="Ballottari M."/>
        </authorList>
    </citation>
    <scope>NUCLEOTIDE SEQUENCE</scope>
    <source>
        <strain evidence="1">211/11P</strain>
    </source>
</reference>
<gene>
    <name evidence="1" type="ORF">D9Q98_006037</name>
</gene>
<proteinExistence type="predicted"/>
<dbReference type="Proteomes" id="UP001055712">
    <property type="component" value="Unassembled WGS sequence"/>
</dbReference>
<dbReference type="Gene3D" id="3.40.50.1820">
    <property type="entry name" value="alpha/beta hydrolase"/>
    <property type="match status" value="1"/>
</dbReference>
<reference evidence="1" key="2">
    <citation type="submission" date="2020-11" db="EMBL/GenBank/DDBJ databases">
        <authorList>
            <person name="Cecchin M."/>
            <person name="Marcolungo L."/>
            <person name="Rossato M."/>
            <person name="Girolomoni L."/>
            <person name="Cosentino E."/>
            <person name="Cuine S."/>
            <person name="Li-Beisson Y."/>
            <person name="Delledonne M."/>
            <person name="Ballottari M."/>
        </authorList>
    </citation>
    <scope>NUCLEOTIDE SEQUENCE</scope>
    <source>
        <strain evidence="1">211/11P</strain>
        <tissue evidence="1">Whole cell</tissue>
    </source>
</reference>
<dbReference type="OrthoDB" id="10034502at2759"/>
<evidence type="ECO:0000313" key="2">
    <source>
        <dbReference type="Proteomes" id="UP001055712"/>
    </source>
</evidence>
<protein>
    <submittedName>
        <fullName evidence="1">Uncharacterized protein</fullName>
    </submittedName>
</protein>
<dbReference type="InterPro" id="IPR029058">
    <property type="entry name" value="AB_hydrolase_fold"/>
</dbReference>